<dbReference type="EMBL" id="MU155209">
    <property type="protein sequence ID" value="KAF9479611.1"/>
    <property type="molecule type" value="Genomic_DNA"/>
</dbReference>
<gene>
    <name evidence="2" type="ORF">BDN70DRAFT_806738</name>
</gene>
<evidence type="ECO:0000256" key="1">
    <source>
        <dbReference type="SAM" id="MobiDB-lite"/>
    </source>
</evidence>
<protein>
    <submittedName>
        <fullName evidence="2">Uncharacterized protein</fullName>
    </submittedName>
</protein>
<sequence length="411" mass="44902">MAPPSATTSRDIPPPPPQEVHRSQIPNSIADNELGLSSYHTTTIIYSPDNSNKIYERHLGLKQRGFPLWIPEPNRRLPMEYRRKGVHVGDVGIITPSGAFSFLFNVCLPPNHPINPSTLPEGFTPIQSLVIREYSEFKPESYLASTAIEKTNNDPPGLSFMTSAAEGAVLTLPDGAVALDLENIPQIRAYAAAHIENWYRYINGPRGCEAKNGEVRLVIGCDKATSWGMAAVANLSQHKTHYLKYCSVVNTGGSEAQPAPIPLYKWDYTGLAEARVGPDLNEIADLKRDDDSNVAVDGKYWNQCLFMRTLNLTLGEEVFEAINREVEVALVVQMQQFQKSVGPSTATSSHRTIGSQTGSNDSGNHQDAQSGKASDSAVFASTKSSIDSMTTSRSPTAPVCLRSKFYSVTLC</sequence>
<name>A0A9P5Z535_9AGAR</name>
<evidence type="ECO:0000313" key="2">
    <source>
        <dbReference type="EMBL" id="KAF9479611.1"/>
    </source>
</evidence>
<reference evidence="2" key="1">
    <citation type="submission" date="2020-11" db="EMBL/GenBank/DDBJ databases">
        <authorList>
            <consortium name="DOE Joint Genome Institute"/>
            <person name="Ahrendt S."/>
            <person name="Riley R."/>
            <person name="Andreopoulos W."/>
            <person name="Labutti K."/>
            <person name="Pangilinan J."/>
            <person name="Ruiz-Duenas F.J."/>
            <person name="Barrasa J.M."/>
            <person name="Sanchez-Garcia M."/>
            <person name="Camarero S."/>
            <person name="Miyauchi S."/>
            <person name="Serrano A."/>
            <person name="Linde D."/>
            <person name="Babiker R."/>
            <person name="Drula E."/>
            <person name="Ayuso-Fernandez I."/>
            <person name="Pacheco R."/>
            <person name="Padilla G."/>
            <person name="Ferreira P."/>
            <person name="Barriuso J."/>
            <person name="Kellner H."/>
            <person name="Castanera R."/>
            <person name="Alfaro M."/>
            <person name="Ramirez L."/>
            <person name="Pisabarro A.G."/>
            <person name="Kuo A."/>
            <person name="Tritt A."/>
            <person name="Lipzen A."/>
            <person name="He G."/>
            <person name="Yan M."/>
            <person name="Ng V."/>
            <person name="Cullen D."/>
            <person name="Martin F."/>
            <person name="Rosso M.-N."/>
            <person name="Henrissat B."/>
            <person name="Hibbett D."/>
            <person name="Martinez A.T."/>
            <person name="Grigoriev I.V."/>
        </authorList>
    </citation>
    <scope>NUCLEOTIDE SEQUENCE</scope>
    <source>
        <strain evidence="2">CIRM-BRFM 674</strain>
    </source>
</reference>
<accession>A0A9P5Z535</accession>
<feature type="region of interest" description="Disordered" evidence="1">
    <location>
        <begin position="341"/>
        <end position="376"/>
    </location>
</feature>
<feature type="region of interest" description="Disordered" evidence="1">
    <location>
        <begin position="1"/>
        <end position="23"/>
    </location>
</feature>
<comment type="caution">
    <text evidence="2">The sequence shown here is derived from an EMBL/GenBank/DDBJ whole genome shotgun (WGS) entry which is preliminary data.</text>
</comment>
<dbReference type="OrthoDB" id="2662290at2759"/>
<organism evidence="2 3">
    <name type="scientific">Pholiota conissans</name>
    <dbReference type="NCBI Taxonomy" id="109636"/>
    <lineage>
        <taxon>Eukaryota</taxon>
        <taxon>Fungi</taxon>
        <taxon>Dikarya</taxon>
        <taxon>Basidiomycota</taxon>
        <taxon>Agaricomycotina</taxon>
        <taxon>Agaricomycetes</taxon>
        <taxon>Agaricomycetidae</taxon>
        <taxon>Agaricales</taxon>
        <taxon>Agaricineae</taxon>
        <taxon>Strophariaceae</taxon>
        <taxon>Pholiota</taxon>
    </lineage>
</organism>
<keyword evidence="3" id="KW-1185">Reference proteome</keyword>
<feature type="compositionally biased region" description="Polar residues" evidence="1">
    <location>
        <begin position="1"/>
        <end position="10"/>
    </location>
</feature>
<proteinExistence type="predicted"/>
<dbReference type="AlphaFoldDB" id="A0A9P5Z535"/>
<evidence type="ECO:0000313" key="3">
    <source>
        <dbReference type="Proteomes" id="UP000807469"/>
    </source>
</evidence>
<dbReference type="Proteomes" id="UP000807469">
    <property type="component" value="Unassembled WGS sequence"/>
</dbReference>